<feature type="transmembrane region" description="Helical" evidence="4">
    <location>
        <begin position="227"/>
        <end position="250"/>
    </location>
</feature>
<evidence type="ECO:0000256" key="5">
    <source>
        <dbReference type="SAM" id="SignalP"/>
    </source>
</evidence>
<reference evidence="7" key="3">
    <citation type="submission" date="2023-05" db="EMBL/GenBank/DDBJ databases">
        <authorList>
            <person name="Smith C.H."/>
        </authorList>
    </citation>
    <scope>NUCLEOTIDE SEQUENCE</scope>
    <source>
        <strain evidence="7">CHS0354</strain>
        <tissue evidence="7">Mantle</tissue>
    </source>
</reference>
<dbReference type="EMBL" id="JAEAOA010000236">
    <property type="protein sequence ID" value="KAK3578679.1"/>
    <property type="molecule type" value="Genomic_DNA"/>
</dbReference>
<feature type="signal peptide" evidence="5">
    <location>
        <begin position="1"/>
        <end position="25"/>
    </location>
</feature>
<keyword evidence="5" id="KW-0732">Signal</keyword>
<name>A0AAE0RSB0_9BIVA</name>
<feature type="chain" id="PRO_5041916139" description="Sushi domain-containing protein" evidence="5">
    <location>
        <begin position="26"/>
        <end position="359"/>
    </location>
</feature>
<keyword evidence="8" id="KW-1185">Reference proteome</keyword>
<dbReference type="CDD" id="cd00033">
    <property type="entry name" value="CCP"/>
    <property type="match status" value="1"/>
</dbReference>
<dbReference type="PROSITE" id="PS50923">
    <property type="entry name" value="SUSHI"/>
    <property type="match status" value="1"/>
</dbReference>
<evidence type="ECO:0000256" key="4">
    <source>
        <dbReference type="SAM" id="Phobius"/>
    </source>
</evidence>
<dbReference type="Gene3D" id="2.10.70.10">
    <property type="entry name" value="Complement Module, domain 1"/>
    <property type="match status" value="1"/>
</dbReference>
<organism evidence="7 8">
    <name type="scientific">Potamilus streckersoni</name>
    <dbReference type="NCBI Taxonomy" id="2493646"/>
    <lineage>
        <taxon>Eukaryota</taxon>
        <taxon>Metazoa</taxon>
        <taxon>Spiralia</taxon>
        <taxon>Lophotrochozoa</taxon>
        <taxon>Mollusca</taxon>
        <taxon>Bivalvia</taxon>
        <taxon>Autobranchia</taxon>
        <taxon>Heteroconchia</taxon>
        <taxon>Palaeoheterodonta</taxon>
        <taxon>Unionida</taxon>
        <taxon>Unionoidea</taxon>
        <taxon>Unionidae</taxon>
        <taxon>Ambleminae</taxon>
        <taxon>Lampsilini</taxon>
        <taxon>Potamilus</taxon>
    </lineage>
</organism>
<feature type="domain" description="Sushi" evidence="6">
    <location>
        <begin position="88"/>
        <end position="146"/>
    </location>
</feature>
<evidence type="ECO:0000256" key="3">
    <source>
        <dbReference type="SAM" id="MobiDB-lite"/>
    </source>
</evidence>
<dbReference type="SUPFAM" id="SSF57535">
    <property type="entry name" value="Complement control module/SCR domain"/>
    <property type="match status" value="2"/>
</dbReference>
<comment type="caution">
    <text evidence="7">The sequence shown here is derived from an EMBL/GenBank/DDBJ whole genome shotgun (WGS) entry which is preliminary data.</text>
</comment>
<keyword evidence="4" id="KW-1133">Transmembrane helix</keyword>
<keyword evidence="4" id="KW-0472">Membrane</keyword>
<dbReference type="InterPro" id="IPR000436">
    <property type="entry name" value="Sushi_SCR_CCP_dom"/>
</dbReference>
<dbReference type="Pfam" id="PF00084">
    <property type="entry name" value="Sushi"/>
    <property type="match status" value="1"/>
</dbReference>
<evidence type="ECO:0000313" key="7">
    <source>
        <dbReference type="EMBL" id="KAK3578679.1"/>
    </source>
</evidence>
<evidence type="ECO:0000259" key="6">
    <source>
        <dbReference type="PROSITE" id="PS50923"/>
    </source>
</evidence>
<keyword evidence="2" id="KW-0768">Sushi</keyword>
<sequence>MKKNGLIYFLLLWIVSICSVKCSCGMHIPHGEVTWWCATEGPVCSYSCHEGYKQHDDAKSMVFCTTSGEWISWSLHRIVSAKDICIPKPCPTVISKGAFSAACNAVVGSTCSFSCEAGYIRNSSVTEMTCQTSTEWSADRRSLCLRPDGQQCPYYIPRGDLSLTCIREPDHSCNFTCDEQYHPSISPSRIACGSNLEWNHNPESLCQGNVSRSTSERSGDGSGNRNLGAIVAIPVGVLTAIIFIFFLGWIAKRCSIPKRRELSHGGNISLRPRENPVRNATTIRQQPNVDGNGSGSSFQSPSYNGLYVHSFVQRIPTISRSCKYPGPPPSYSNSPSAPNEPPPTYEEAVMDHSSFNLFI</sequence>
<evidence type="ECO:0000256" key="1">
    <source>
        <dbReference type="ARBA" id="ARBA00023157"/>
    </source>
</evidence>
<feature type="region of interest" description="Disordered" evidence="3">
    <location>
        <begin position="323"/>
        <end position="345"/>
    </location>
</feature>
<gene>
    <name evidence="7" type="ORF">CHS0354_002983</name>
</gene>
<keyword evidence="4" id="KW-0812">Transmembrane</keyword>
<dbReference type="Proteomes" id="UP001195483">
    <property type="component" value="Unassembled WGS sequence"/>
</dbReference>
<evidence type="ECO:0000313" key="8">
    <source>
        <dbReference type="Proteomes" id="UP001195483"/>
    </source>
</evidence>
<reference evidence="7" key="1">
    <citation type="journal article" date="2021" name="Genome Biol. Evol.">
        <title>A High-Quality Reference Genome for a Parasitic Bivalve with Doubly Uniparental Inheritance (Bivalvia: Unionida).</title>
        <authorList>
            <person name="Smith C.H."/>
        </authorList>
    </citation>
    <scope>NUCLEOTIDE SEQUENCE</scope>
    <source>
        <strain evidence="7">CHS0354</strain>
    </source>
</reference>
<protein>
    <recommendedName>
        <fullName evidence="6">Sushi domain-containing protein</fullName>
    </recommendedName>
</protein>
<dbReference type="InterPro" id="IPR035976">
    <property type="entry name" value="Sushi/SCR/CCP_sf"/>
</dbReference>
<keyword evidence="1" id="KW-1015">Disulfide bond</keyword>
<proteinExistence type="predicted"/>
<accession>A0AAE0RSB0</accession>
<comment type="caution">
    <text evidence="2">Lacks conserved residue(s) required for the propagation of feature annotation.</text>
</comment>
<reference evidence="7" key="2">
    <citation type="journal article" date="2021" name="Genome Biol. Evol.">
        <title>Developing a high-quality reference genome for a parasitic bivalve with doubly uniparental inheritance (Bivalvia: Unionida).</title>
        <authorList>
            <person name="Smith C.H."/>
        </authorList>
    </citation>
    <scope>NUCLEOTIDE SEQUENCE</scope>
    <source>
        <strain evidence="7">CHS0354</strain>
        <tissue evidence="7">Mantle</tissue>
    </source>
</reference>
<dbReference type="SMART" id="SM00032">
    <property type="entry name" value="CCP"/>
    <property type="match status" value="2"/>
</dbReference>
<dbReference type="AlphaFoldDB" id="A0AAE0RSB0"/>
<evidence type="ECO:0000256" key="2">
    <source>
        <dbReference type="PROSITE-ProRule" id="PRU00302"/>
    </source>
</evidence>